<dbReference type="InterPro" id="IPR003723">
    <property type="entry name" value="Precorrin-6x_reduct"/>
</dbReference>
<dbReference type="NCBIfam" id="NF005968">
    <property type="entry name" value="PRK08057.1-2"/>
    <property type="match status" value="1"/>
</dbReference>
<gene>
    <name evidence="4" type="ORF">FDP25_03205</name>
</gene>
<dbReference type="EC" id="1.3.1.106" evidence="4"/>
<keyword evidence="3 4" id="KW-0560">Oxidoreductase</keyword>
<dbReference type="PANTHER" id="PTHR36925:SF1">
    <property type="entry name" value="COBALT-PRECORRIN-6A REDUCTASE"/>
    <property type="match status" value="1"/>
</dbReference>
<dbReference type="EMBL" id="SZWE01000001">
    <property type="protein sequence ID" value="MRU14433.1"/>
    <property type="molecule type" value="Genomic_DNA"/>
</dbReference>
<organism evidence="4 5">
    <name type="scientific">Roseovarius bejariae</name>
    <dbReference type="NCBI Taxonomy" id="2576383"/>
    <lineage>
        <taxon>Bacteria</taxon>
        <taxon>Pseudomonadati</taxon>
        <taxon>Pseudomonadota</taxon>
        <taxon>Alphaproteobacteria</taxon>
        <taxon>Rhodobacterales</taxon>
        <taxon>Roseobacteraceae</taxon>
        <taxon>Roseovarius</taxon>
    </lineage>
</organism>
<protein>
    <submittedName>
        <fullName evidence="4">Cobalt-precorrin-6A reductase</fullName>
        <ecNumber evidence="4">1.3.1.106</ecNumber>
    </submittedName>
</protein>
<evidence type="ECO:0000313" key="5">
    <source>
        <dbReference type="Proteomes" id="UP000564704"/>
    </source>
</evidence>
<evidence type="ECO:0000256" key="1">
    <source>
        <dbReference type="ARBA" id="ARBA00004953"/>
    </source>
</evidence>
<proteinExistence type="predicted"/>
<dbReference type="UniPathway" id="UPA00148"/>
<dbReference type="PANTHER" id="PTHR36925">
    <property type="entry name" value="COBALT-PRECORRIN-6A REDUCTASE"/>
    <property type="match status" value="1"/>
</dbReference>
<name>A0A844CXS6_9RHOB</name>
<accession>A0A844CXS6</accession>
<keyword evidence="2" id="KW-0169">Cobalamin biosynthesis</keyword>
<keyword evidence="5" id="KW-1185">Reference proteome</keyword>
<dbReference type="PROSITE" id="PS51014">
    <property type="entry name" value="COBK_CBIJ"/>
    <property type="match status" value="1"/>
</dbReference>
<sequence>MTLLLLAGTGEAQAIAKGLAERGIAAIASLSGATRSPRALDLPTRVGGFGGADGFRAYLDEAGITAVLDATHPFAHRISHRTATICGEKNIPYCQVLRPEWQPEPGDDWTFLENEAAAAGHITPGATVFLATGRQGLDRFANLSGCRLICRVIDPPDRDFPFPNGRFLIGRPPFSLEDEVRVFTDLGVEWLIAKNAGGAASRTKLMAARELGIKVAMINRPPQPDTPKVRTVEEALAWAEAV</sequence>
<dbReference type="RefSeq" id="WP_154148870.1">
    <property type="nucleotide sequence ID" value="NZ_SZWE01000001.1"/>
</dbReference>
<dbReference type="Proteomes" id="UP000564704">
    <property type="component" value="Unassembled WGS sequence"/>
</dbReference>
<evidence type="ECO:0000313" key="4">
    <source>
        <dbReference type="EMBL" id="MRU14433.1"/>
    </source>
</evidence>
<dbReference type="GO" id="GO:0016994">
    <property type="term" value="F:precorrin-6A reductase activity"/>
    <property type="evidence" value="ECO:0007669"/>
    <property type="project" value="InterPro"/>
</dbReference>
<reference evidence="4 5" key="1">
    <citation type="submission" date="2019-05" db="EMBL/GenBank/DDBJ databases">
        <title>Roseovarius bejariae sp. nov., a moderately halophylic bacterium isolated from a saline soil in Rambla Salada (Murcia).</title>
        <authorList>
            <person name="Castro D.J."/>
            <person name="Gomez-Altuve A."/>
            <person name="Reina J.C."/>
            <person name="Rodriguez M."/>
            <person name="Sampedro I."/>
            <person name="Llamas I."/>
            <person name="Martinez-Checa F."/>
        </authorList>
    </citation>
    <scope>NUCLEOTIDE SEQUENCE [LARGE SCALE GENOMIC DNA]</scope>
    <source>
        <strain evidence="4 5">A21</strain>
    </source>
</reference>
<comment type="pathway">
    <text evidence="1">Cofactor biosynthesis; adenosylcobalamin biosynthesis.</text>
</comment>
<dbReference type="AlphaFoldDB" id="A0A844CXS6"/>
<comment type="caution">
    <text evidence="4">The sequence shown here is derived from an EMBL/GenBank/DDBJ whole genome shotgun (WGS) entry which is preliminary data.</text>
</comment>
<evidence type="ECO:0000256" key="2">
    <source>
        <dbReference type="ARBA" id="ARBA00022573"/>
    </source>
</evidence>
<dbReference type="Pfam" id="PF02571">
    <property type="entry name" value="CbiJ"/>
    <property type="match status" value="1"/>
</dbReference>
<evidence type="ECO:0000256" key="3">
    <source>
        <dbReference type="ARBA" id="ARBA00023002"/>
    </source>
</evidence>
<dbReference type="GO" id="GO:0009236">
    <property type="term" value="P:cobalamin biosynthetic process"/>
    <property type="evidence" value="ECO:0007669"/>
    <property type="project" value="UniProtKB-UniPathway"/>
</dbReference>
<dbReference type="OrthoDB" id="5183775at2"/>